<accession>A0ABV7L4A7</accession>
<evidence type="ECO:0000313" key="1">
    <source>
        <dbReference type="EMBL" id="MFC3229540.1"/>
    </source>
</evidence>
<dbReference type="SUPFAM" id="SSF51366">
    <property type="entry name" value="Ribulose-phoshate binding barrel"/>
    <property type="match status" value="1"/>
</dbReference>
<comment type="caution">
    <text evidence="1">The sequence shown here is derived from an EMBL/GenBank/DDBJ whole genome shotgun (WGS) entry which is preliminary data.</text>
</comment>
<gene>
    <name evidence="1" type="ORF">ACFOGJ_19990</name>
</gene>
<dbReference type="EMBL" id="JBHRTR010000034">
    <property type="protein sequence ID" value="MFC3229540.1"/>
    <property type="molecule type" value="Genomic_DNA"/>
</dbReference>
<protein>
    <submittedName>
        <fullName evidence="1">4-hydroxythreonine-4-phosphate dehydrogenase</fullName>
    </submittedName>
</protein>
<dbReference type="InterPro" id="IPR013785">
    <property type="entry name" value="Aldolase_TIM"/>
</dbReference>
<dbReference type="RefSeq" id="WP_379903844.1">
    <property type="nucleotide sequence ID" value="NZ_JBHRTR010000034.1"/>
</dbReference>
<organism evidence="1 2">
    <name type="scientific">Marinibaculum pumilum</name>
    <dbReference type="NCBI Taxonomy" id="1766165"/>
    <lineage>
        <taxon>Bacteria</taxon>
        <taxon>Pseudomonadati</taxon>
        <taxon>Pseudomonadota</taxon>
        <taxon>Alphaproteobacteria</taxon>
        <taxon>Rhodospirillales</taxon>
        <taxon>Rhodospirillaceae</taxon>
        <taxon>Marinibaculum</taxon>
    </lineage>
</organism>
<dbReference type="Gene3D" id="3.20.20.70">
    <property type="entry name" value="Aldolase class I"/>
    <property type="match status" value="1"/>
</dbReference>
<keyword evidence="2" id="KW-1185">Reference proteome</keyword>
<evidence type="ECO:0000313" key="2">
    <source>
        <dbReference type="Proteomes" id="UP001595528"/>
    </source>
</evidence>
<dbReference type="InterPro" id="IPR011060">
    <property type="entry name" value="RibuloseP-bd_barrel"/>
</dbReference>
<reference evidence="2" key="1">
    <citation type="journal article" date="2019" name="Int. J. Syst. Evol. Microbiol.">
        <title>The Global Catalogue of Microorganisms (GCM) 10K type strain sequencing project: providing services to taxonomists for standard genome sequencing and annotation.</title>
        <authorList>
            <consortium name="The Broad Institute Genomics Platform"/>
            <consortium name="The Broad Institute Genome Sequencing Center for Infectious Disease"/>
            <person name="Wu L."/>
            <person name="Ma J."/>
        </authorList>
    </citation>
    <scope>NUCLEOTIDE SEQUENCE [LARGE SCALE GENOMIC DNA]</scope>
    <source>
        <strain evidence="2">KCTC 42964</strain>
    </source>
</reference>
<proteinExistence type="predicted"/>
<name>A0ABV7L4A7_9PROT</name>
<sequence>MQPTAPAFIFMLTNQDRTVADAGARLEDALAAGVQDIGFKDVGLPLAALTALARRIRAAGATAYLEVVSLDAASERRSAEAALELQVDVLMGGTRPEVVLPVIAGRGISYAPFAGRVVGHPSRLDGSLEEIVADAARLAALDGVTGLDLLAYRFAGDADRLVREVCAAVAKPVFIAGSIDSPARIATVIGAGAAGFTVGTAALDGLFPASSPGLAGQLAAIRRSLDEAVARR</sequence>
<dbReference type="Proteomes" id="UP001595528">
    <property type="component" value="Unassembled WGS sequence"/>
</dbReference>